<dbReference type="AlphaFoldDB" id="A0A3P8G410"/>
<dbReference type="Proteomes" id="UP000269396">
    <property type="component" value="Unassembled WGS sequence"/>
</dbReference>
<protein>
    <submittedName>
        <fullName evidence="1">Uncharacterized protein</fullName>
    </submittedName>
</protein>
<evidence type="ECO:0000313" key="1">
    <source>
        <dbReference type="EMBL" id="VDP72840.1"/>
    </source>
</evidence>
<reference evidence="1 2" key="1">
    <citation type="submission" date="2018-11" db="EMBL/GenBank/DDBJ databases">
        <authorList>
            <consortium name="Pathogen Informatics"/>
        </authorList>
    </citation>
    <scope>NUCLEOTIDE SEQUENCE [LARGE SCALE GENOMIC DNA]</scope>
    <source>
        <strain>Denwood</strain>
        <strain evidence="2">Zambia</strain>
    </source>
</reference>
<accession>A0A3P8G410</accession>
<evidence type="ECO:0000313" key="2">
    <source>
        <dbReference type="Proteomes" id="UP000269396"/>
    </source>
</evidence>
<organism evidence="1 2">
    <name type="scientific">Schistosoma mattheei</name>
    <dbReference type="NCBI Taxonomy" id="31246"/>
    <lineage>
        <taxon>Eukaryota</taxon>
        <taxon>Metazoa</taxon>
        <taxon>Spiralia</taxon>
        <taxon>Lophotrochozoa</taxon>
        <taxon>Platyhelminthes</taxon>
        <taxon>Trematoda</taxon>
        <taxon>Digenea</taxon>
        <taxon>Strigeidida</taxon>
        <taxon>Schistosomatoidea</taxon>
        <taxon>Schistosomatidae</taxon>
        <taxon>Schistosoma</taxon>
    </lineage>
</organism>
<sequence length="38" mass="4321">MNSLVGCTCIPELMFTPGHEPSSVRYKRHLFIQLTSVK</sequence>
<dbReference type="EMBL" id="UZAL01037995">
    <property type="protein sequence ID" value="VDP72840.1"/>
    <property type="molecule type" value="Genomic_DNA"/>
</dbReference>
<proteinExistence type="predicted"/>
<keyword evidence="2" id="KW-1185">Reference proteome</keyword>
<gene>
    <name evidence="1" type="ORF">SMTD_LOCUS16976</name>
</gene>
<name>A0A3P8G410_9TREM</name>